<sequence>MRRALLILFLGLVTYSCEEKCCFKQQYSREELQPDLKITQQSKHSVTNKNCNLMLEWLNRKNIGHFLKNHISLVHTPVVSIDKNL</sequence>
<dbReference type="RefSeq" id="WP_090706422.1">
    <property type="nucleotide sequence ID" value="NZ_FNHH01000029.1"/>
</dbReference>
<evidence type="ECO:0000313" key="2">
    <source>
        <dbReference type="Proteomes" id="UP000199226"/>
    </source>
</evidence>
<keyword evidence="2" id="KW-1185">Reference proteome</keyword>
<dbReference type="AlphaFoldDB" id="A0A1G9X8B0"/>
<protein>
    <submittedName>
        <fullName evidence="1">Uncharacterized protein</fullName>
    </submittedName>
</protein>
<dbReference type="Proteomes" id="UP000199226">
    <property type="component" value="Unassembled WGS sequence"/>
</dbReference>
<dbReference type="PROSITE" id="PS51257">
    <property type="entry name" value="PROKAR_LIPOPROTEIN"/>
    <property type="match status" value="1"/>
</dbReference>
<name>A0A1G9X8B0_9SPHI</name>
<evidence type="ECO:0000313" key="1">
    <source>
        <dbReference type="EMBL" id="SDM92887.1"/>
    </source>
</evidence>
<proteinExistence type="predicted"/>
<gene>
    <name evidence="1" type="ORF">SAMN05421813_12918</name>
</gene>
<accession>A0A1G9X8B0</accession>
<dbReference type="STRING" id="990371.SAMN05421813_12918"/>
<organism evidence="1 2">
    <name type="scientific">Daejeonella rubra</name>
    <dbReference type="NCBI Taxonomy" id="990371"/>
    <lineage>
        <taxon>Bacteria</taxon>
        <taxon>Pseudomonadati</taxon>
        <taxon>Bacteroidota</taxon>
        <taxon>Sphingobacteriia</taxon>
        <taxon>Sphingobacteriales</taxon>
        <taxon>Sphingobacteriaceae</taxon>
        <taxon>Daejeonella</taxon>
    </lineage>
</organism>
<dbReference type="EMBL" id="FNHH01000029">
    <property type="protein sequence ID" value="SDM92887.1"/>
    <property type="molecule type" value="Genomic_DNA"/>
</dbReference>
<reference evidence="2" key="1">
    <citation type="submission" date="2016-10" db="EMBL/GenBank/DDBJ databases">
        <authorList>
            <person name="Varghese N."/>
            <person name="Submissions S."/>
        </authorList>
    </citation>
    <scope>NUCLEOTIDE SEQUENCE [LARGE SCALE GENOMIC DNA]</scope>
    <source>
        <strain evidence="2">DSM 24536</strain>
    </source>
</reference>